<reference evidence="1 2" key="1">
    <citation type="submission" date="2021-06" db="EMBL/GenBank/DDBJ databases">
        <authorList>
            <person name="Palmer J.M."/>
        </authorList>
    </citation>
    <scope>NUCLEOTIDE SEQUENCE [LARGE SCALE GENOMIC DNA]</scope>
    <source>
        <strain evidence="2">if_2019</strain>
        <tissue evidence="1">Muscle</tissue>
    </source>
</reference>
<evidence type="ECO:0000313" key="2">
    <source>
        <dbReference type="Proteomes" id="UP001482620"/>
    </source>
</evidence>
<evidence type="ECO:0000313" key="1">
    <source>
        <dbReference type="EMBL" id="MEQ2242564.1"/>
    </source>
</evidence>
<dbReference type="Proteomes" id="UP001482620">
    <property type="component" value="Unassembled WGS sequence"/>
</dbReference>
<proteinExistence type="predicted"/>
<organism evidence="1 2">
    <name type="scientific">Ilyodon furcidens</name>
    <name type="common">goldbreast splitfin</name>
    <dbReference type="NCBI Taxonomy" id="33524"/>
    <lineage>
        <taxon>Eukaryota</taxon>
        <taxon>Metazoa</taxon>
        <taxon>Chordata</taxon>
        <taxon>Craniata</taxon>
        <taxon>Vertebrata</taxon>
        <taxon>Euteleostomi</taxon>
        <taxon>Actinopterygii</taxon>
        <taxon>Neopterygii</taxon>
        <taxon>Teleostei</taxon>
        <taxon>Neoteleostei</taxon>
        <taxon>Acanthomorphata</taxon>
        <taxon>Ovalentaria</taxon>
        <taxon>Atherinomorphae</taxon>
        <taxon>Cyprinodontiformes</taxon>
        <taxon>Goodeidae</taxon>
        <taxon>Ilyodon</taxon>
    </lineage>
</organism>
<protein>
    <submittedName>
        <fullName evidence="1">Uncharacterized protein</fullName>
    </submittedName>
</protein>
<gene>
    <name evidence="1" type="ORF">ILYODFUR_037106</name>
</gene>
<accession>A0ABV0UCU4</accession>
<keyword evidence="2" id="KW-1185">Reference proteome</keyword>
<name>A0ABV0UCU4_9TELE</name>
<sequence>MTYLYMYLYYKSINCPDLLKCKLGSEPFAELGKFSLDLNIQSHLQTWLCGQDKPTPFHEITPTGLLGVPVGHPQLGNYLNVGDSVRGTCCMFALLVHLKDFCGCPQWTCLSSIHVSII</sequence>
<comment type="caution">
    <text evidence="1">The sequence shown here is derived from an EMBL/GenBank/DDBJ whole genome shotgun (WGS) entry which is preliminary data.</text>
</comment>
<dbReference type="EMBL" id="JAHRIQ010065870">
    <property type="protein sequence ID" value="MEQ2242564.1"/>
    <property type="molecule type" value="Genomic_DNA"/>
</dbReference>